<name>A0A1I7AXU7_9FLAO</name>
<reference evidence="2 3" key="1">
    <citation type="submission" date="2016-10" db="EMBL/GenBank/DDBJ databases">
        <authorList>
            <person name="de Groot N.N."/>
        </authorList>
    </citation>
    <scope>NUCLEOTIDE SEQUENCE [LARGE SCALE GENOMIC DNA]</scope>
    <source>
        <strain evidence="2 3">CGMCC 1.7005</strain>
    </source>
</reference>
<dbReference type="RefSeq" id="WP_090250178.1">
    <property type="nucleotide sequence ID" value="NZ_FPAS01000004.1"/>
</dbReference>
<dbReference type="Proteomes" id="UP000236454">
    <property type="component" value="Unassembled WGS sequence"/>
</dbReference>
<dbReference type="Gene3D" id="2.40.128.110">
    <property type="entry name" value="Lipid/polyisoprenoid-binding, YceI-like"/>
    <property type="match status" value="1"/>
</dbReference>
<proteinExistence type="predicted"/>
<evidence type="ECO:0000313" key="2">
    <source>
        <dbReference type="EMBL" id="SFT79716.1"/>
    </source>
</evidence>
<sequence>MKKSFLGLIALSAVLFSCSGESKTEGSAEQKEEVKVENCYYSYDATSTEMNWTAYKFIRKAGVSGTFDVINVNGPEKSADLEAMIQKLTFEIPVNSVNSNEASRDHKIDSLFFGVMNNTAQITGRVLALKEDGTADLEVTMNEVTQTVNGKYTLNGETFTFDAEIDVFNWDGQDAINSLNEACKDLHTDVVNGDTESKLWPDVTLSFSTVFKKDCE</sequence>
<dbReference type="EMBL" id="FPAS01000004">
    <property type="protein sequence ID" value="SFT79716.1"/>
    <property type="molecule type" value="Genomic_DNA"/>
</dbReference>
<accession>A0A1I7AXU7</accession>
<organism evidence="2 3">
    <name type="scientific">Lishizhenia tianjinensis</name>
    <dbReference type="NCBI Taxonomy" id="477690"/>
    <lineage>
        <taxon>Bacteria</taxon>
        <taxon>Pseudomonadati</taxon>
        <taxon>Bacteroidota</taxon>
        <taxon>Flavobacteriia</taxon>
        <taxon>Flavobacteriales</taxon>
        <taxon>Crocinitomicaceae</taxon>
        <taxon>Lishizhenia</taxon>
    </lineage>
</organism>
<feature type="domain" description="Lipid/polyisoprenoid-binding YceI-like" evidence="1">
    <location>
        <begin position="41"/>
        <end position="209"/>
    </location>
</feature>
<evidence type="ECO:0000313" key="3">
    <source>
        <dbReference type="Proteomes" id="UP000236454"/>
    </source>
</evidence>
<dbReference type="OrthoDB" id="5292899at2"/>
<dbReference type="InterPro" id="IPR007372">
    <property type="entry name" value="Lipid/polyisoprenoid-bd_YceI"/>
</dbReference>
<dbReference type="PROSITE" id="PS51257">
    <property type="entry name" value="PROKAR_LIPOPROTEIN"/>
    <property type="match status" value="1"/>
</dbReference>
<dbReference type="Pfam" id="PF04264">
    <property type="entry name" value="YceI"/>
    <property type="match status" value="1"/>
</dbReference>
<dbReference type="SUPFAM" id="SSF101874">
    <property type="entry name" value="YceI-like"/>
    <property type="match status" value="1"/>
</dbReference>
<evidence type="ECO:0000259" key="1">
    <source>
        <dbReference type="Pfam" id="PF04264"/>
    </source>
</evidence>
<dbReference type="InterPro" id="IPR036761">
    <property type="entry name" value="TTHA0802/YceI-like_sf"/>
</dbReference>
<dbReference type="STRING" id="477690.SAMN05216474_2383"/>
<dbReference type="AlphaFoldDB" id="A0A1I7AXU7"/>
<keyword evidence="3" id="KW-1185">Reference proteome</keyword>
<protein>
    <submittedName>
        <fullName evidence="2">YceI-like domain-containing protein</fullName>
    </submittedName>
</protein>
<gene>
    <name evidence="2" type="ORF">SAMN05216474_2383</name>
</gene>